<organism evidence="2">
    <name type="scientific">Phaffia rhodozyma</name>
    <name type="common">Yeast</name>
    <name type="synonym">Xanthophyllomyces dendrorhous</name>
    <dbReference type="NCBI Taxonomy" id="264483"/>
    <lineage>
        <taxon>Eukaryota</taxon>
        <taxon>Fungi</taxon>
        <taxon>Dikarya</taxon>
        <taxon>Basidiomycota</taxon>
        <taxon>Agaricomycotina</taxon>
        <taxon>Tremellomycetes</taxon>
        <taxon>Cystofilobasidiales</taxon>
        <taxon>Mrakiaceae</taxon>
        <taxon>Phaffia</taxon>
    </lineage>
</organism>
<feature type="coiled-coil region" evidence="1">
    <location>
        <begin position="139"/>
        <end position="173"/>
    </location>
</feature>
<keyword evidence="1" id="KW-0175">Coiled coil</keyword>
<name>A0A0F7SUD1_PHARH</name>
<dbReference type="EMBL" id="LN483157">
    <property type="protein sequence ID" value="CED84205.1"/>
    <property type="molecule type" value="Genomic_DNA"/>
</dbReference>
<protein>
    <submittedName>
        <fullName evidence="2">Uncharacterized protein</fullName>
    </submittedName>
</protein>
<evidence type="ECO:0000256" key="1">
    <source>
        <dbReference type="SAM" id="Coils"/>
    </source>
</evidence>
<reference evidence="2" key="1">
    <citation type="submission" date="2014-08" db="EMBL/GenBank/DDBJ databases">
        <authorList>
            <person name="Sharma Rahul"/>
            <person name="Thines Marco"/>
        </authorList>
    </citation>
    <scope>NUCLEOTIDE SEQUENCE</scope>
</reference>
<proteinExistence type="predicted"/>
<dbReference type="AlphaFoldDB" id="A0A0F7SUD1"/>
<evidence type="ECO:0000313" key="2">
    <source>
        <dbReference type="EMBL" id="CED84205.1"/>
    </source>
</evidence>
<sequence length="190" mass="21289">MGSTYDQATGHLASLQAHLASLPPNAVPSSDDLTTYLALFKLIHRLASTHIVQAKSETAELRNALDKLVLEENGSEYEKKRLGQEIEKCQDFQQDSFQKLGIQQAIEKLTAGQDTNIHQVTLKFLEQEKESMMLLSAQKTSLDKDILSQQRELDQLKLELSGVDRKMEDLLKITQSIQNGVTHTLNKANT</sequence>
<accession>A0A0F7SUD1</accession>